<evidence type="ECO:0000256" key="1">
    <source>
        <dbReference type="SAM" id="Phobius"/>
    </source>
</evidence>
<organism evidence="2 3">
    <name type="scientific">Paraburkholderia rhizosphaerae</name>
    <dbReference type="NCBI Taxonomy" id="480658"/>
    <lineage>
        <taxon>Bacteria</taxon>
        <taxon>Pseudomonadati</taxon>
        <taxon>Pseudomonadota</taxon>
        <taxon>Betaproteobacteria</taxon>
        <taxon>Burkholderiales</taxon>
        <taxon>Burkholderiaceae</taxon>
        <taxon>Paraburkholderia</taxon>
    </lineage>
</organism>
<proteinExistence type="predicted"/>
<evidence type="ECO:0000313" key="3">
    <source>
        <dbReference type="Proteomes" id="UP000295509"/>
    </source>
</evidence>
<protein>
    <recommendedName>
        <fullName evidence="4">DUF2964 family protein</fullName>
    </recommendedName>
</protein>
<accession>A0A4R8LVW0</accession>
<keyword evidence="1" id="KW-0812">Transmembrane</keyword>
<feature type="transmembrane region" description="Helical" evidence="1">
    <location>
        <begin position="35"/>
        <end position="55"/>
    </location>
</feature>
<name>A0A4R8LVW0_9BURK</name>
<keyword evidence="1" id="KW-1133">Transmembrane helix</keyword>
<evidence type="ECO:0008006" key="4">
    <source>
        <dbReference type="Google" id="ProtNLM"/>
    </source>
</evidence>
<reference evidence="2 3" key="1">
    <citation type="submission" date="2019-03" db="EMBL/GenBank/DDBJ databases">
        <title>Genomic Encyclopedia of Type Strains, Phase III (KMG-III): the genomes of soil and plant-associated and newly described type strains.</title>
        <authorList>
            <person name="Whitman W."/>
        </authorList>
    </citation>
    <scope>NUCLEOTIDE SEQUENCE [LARGE SCALE GENOMIC DNA]</scope>
    <source>
        <strain evidence="2 3">LMG 29544</strain>
    </source>
</reference>
<dbReference type="RefSeq" id="WP_134192157.1">
    <property type="nucleotide sequence ID" value="NZ_JBHLUW010000003.1"/>
</dbReference>
<keyword evidence="1" id="KW-0472">Membrane</keyword>
<dbReference type="Proteomes" id="UP000295509">
    <property type="component" value="Unassembled WGS sequence"/>
</dbReference>
<dbReference type="EMBL" id="SORE01000008">
    <property type="protein sequence ID" value="TDY50927.1"/>
    <property type="molecule type" value="Genomic_DNA"/>
</dbReference>
<evidence type="ECO:0000313" key="2">
    <source>
        <dbReference type="EMBL" id="TDY50927.1"/>
    </source>
</evidence>
<feature type="transmembrane region" description="Helical" evidence="1">
    <location>
        <begin position="7"/>
        <end position="29"/>
    </location>
</feature>
<dbReference type="AlphaFoldDB" id="A0A4R8LVW0"/>
<sequence>MKFDQWRISFAMIGVLVSMLGLVVSLHGIVTGQQVAFYVGTGALFGGLITAMVLLEKIRNRRN</sequence>
<keyword evidence="3" id="KW-1185">Reference proteome</keyword>
<comment type="caution">
    <text evidence="2">The sequence shown here is derived from an EMBL/GenBank/DDBJ whole genome shotgun (WGS) entry which is preliminary data.</text>
</comment>
<gene>
    <name evidence="2" type="ORF">BX592_108164</name>
</gene>